<dbReference type="InterPro" id="IPR000668">
    <property type="entry name" value="Peptidase_C1A_C"/>
</dbReference>
<evidence type="ECO:0000313" key="3">
    <source>
        <dbReference type="EMBL" id="CAF1611558.1"/>
    </source>
</evidence>
<dbReference type="Proteomes" id="UP000663855">
    <property type="component" value="Unassembled WGS sequence"/>
</dbReference>
<dbReference type="SMART" id="SM00645">
    <property type="entry name" value="Pept_C1"/>
    <property type="match status" value="1"/>
</dbReference>
<evidence type="ECO:0000259" key="2">
    <source>
        <dbReference type="SMART" id="SM00645"/>
    </source>
</evidence>
<evidence type="ECO:0000313" key="4">
    <source>
        <dbReference type="EMBL" id="CAF1924647.1"/>
    </source>
</evidence>
<accession>A0A816BLV8</accession>
<dbReference type="PANTHER" id="PTHR12411">
    <property type="entry name" value="CYSTEINE PROTEASE FAMILY C1-RELATED"/>
    <property type="match status" value="1"/>
</dbReference>
<protein>
    <recommendedName>
        <fullName evidence="2">Peptidase C1A papain C-terminal domain-containing protein</fullName>
    </recommendedName>
</protein>
<dbReference type="Proteomes" id="UP000663824">
    <property type="component" value="Unassembled WGS sequence"/>
</dbReference>
<dbReference type="AlphaFoldDB" id="A0A816BLV8"/>
<dbReference type="Gene3D" id="3.90.70.10">
    <property type="entry name" value="Cysteine proteinases"/>
    <property type="match status" value="1"/>
</dbReference>
<reference evidence="3" key="1">
    <citation type="submission" date="2021-02" db="EMBL/GenBank/DDBJ databases">
        <authorList>
            <person name="Nowell W R."/>
        </authorList>
    </citation>
    <scope>NUCLEOTIDE SEQUENCE</scope>
</reference>
<sequence length="109" mass="12115">MLFNTSKLMKSEDALQLFIATIGPISVAIDASQDSFQFYRSVVYNEPACLSTELDHGVLAVGYDTTSSGDYYIIKSSWGTTWDMEGYIWMSRSKQNQCGTATKASYPLV</sequence>
<comment type="similarity">
    <text evidence="1">Belongs to the peptidase C1 family.</text>
</comment>
<name>A0A816BLV8_9BILA</name>
<dbReference type="EMBL" id="CAJNOV010017710">
    <property type="protein sequence ID" value="CAF1611558.1"/>
    <property type="molecule type" value="Genomic_DNA"/>
</dbReference>
<evidence type="ECO:0000313" key="5">
    <source>
        <dbReference type="Proteomes" id="UP000663855"/>
    </source>
</evidence>
<evidence type="ECO:0000256" key="1">
    <source>
        <dbReference type="ARBA" id="ARBA00008455"/>
    </source>
</evidence>
<feature type="domain" description="Peptidase C1A papain C-terminal" evidence="2">
    <location>
        <begin position="4"/>
        <end position="108"/>
    </location>
</feature>
<dbReference type="CDD" id="cd02248">
    <property type="entry name" value="Peptidase_C1A"/>
    <property type="match status" value="1"/>
</dbReference>
<dbReference type="EMBL" id="CAJNRE010000224">
    <property type="protein sequence ID" value="CAF1924647.1"/>
    <property type="molecule type" value="Genomic_DNA"/>
</dbReference>
<dbReference type="InterPro" id="IPR039417">
    <property type="entry name" value="Peptidase_C1A_papain-like"/>
</dbReference>
<proteinExistence type="inferred from homology"/>
<dbReference type="InterPro" id="IPR038765">
    <property type="entry name" value="Papain-like_cys_pep_sf"/>
</dbReference>
<dbReference type="InterPro" id="IPR025660">
    <property type="entry name" value="Pept_his_AS"/>
</dbReference>
<dbReference type="SUPFAM" id="SSF54001">
    <property type="entry name" value="Cysteine proteinases"/>
    <property type="match status" value="1"/>
</dbReference>
<comment type="caution">
    <text evidence="3">The sequence shown here is derived from an EMBL/GenBank/DDBJ whole genome shotgun (WGS) entry which is preliminary data.</text>
</comment>
<dbReference type="GO" id="GO:0008234">
    <property type="term" value="F:cysteine-type peptidase activity"/>
    <property type="evidence" value="ECO:0007669"/>
    <property type="project" value="InterPro"/>
</dbReference>
<dbReference type="InterPro" id="IPR013128">
    <property type="entry name" value="Peptidase_C1A"/>
</dbReference>
<gene>
    <name evidence="3" type="ORF">CJN711_LOCUS36566</name>
    <name evidence="4" type="ORF">MBJ925_LOCUS3154</name>
</gene>
<dbReference type="GO" id="GO:0006508">
    <property type="term" value="P:proteolysis"/>
    <property type="evidence" value="ECO:0007669"/>
    <property type="project" value="InterPro"/>
</dbReference>
<organism evidence="3 5">
    <name type="scientific">Rotaria magnacalcarata</name>
    <dbReference type="NCBI Taxonomy" id="392030"/>
    <lineage>
        <taxon>Eukaryota</taxon>
        <taxon>Metazoa</taxon>
        <taxon>Spiralia</taxon>
        <taxon>Gnathifera</taxon>
        <taxon>Rotifera</taxon>
        <taxon>Eurotatoria</taxon>
        <taxon>Bdelloidea</taxon>
        <taxon>Philodinida</taxon>
        <taxon>Philodinidae</taxon>
        <taxon>Rotaria</taxon>
    </lineage>
</organism>
<dbReference type="PROSITE" id="PS00639">
    <property type="entry name" value="THIOL_PROTEASE_HIS"/>
    <property type="match status" value="1"/>
</dbReference>
<dbReference type="Pfam" id="PF00112">
    <property type="entry name" value="Peptidase_C1"/>
    <property type="match status" value="1"/>
</dbReference>